<sequence length="345" mass="36176">MSDTSPEAPEAPEAPAAPATRRSLAVVYNPVKVDDVDAAKQLVADAAARHGWDEPRWIETTAEETGEKQGREAVEAGADVVASLGGDGTVRAVASALVGTDSALGLLPGGTGNLLARNLGLPIDSLEDAVEAMLSGSDRRIDVGLMRVADKPIRPRESHGTHDGGSQVDDDEEVFLVMAGLGLDGQVMAGTNEKVKAVVGWVAYVFSFFRHLFSRGFRVEVSSTGGEGVVERAGNTVNRHARTVVIGNCGTLQGGIDLMPEAKLDDGLLDTVVIAPRGALGWLSVISDVVTRHRAGHQRLDRLRGEGFTVTAGHPVMAEIDGDPIGEHVALGIRILPDSLVVRVG</sequence>
<comment type="cofactor">
    <cofactor evidence="1">
        <name>Mg(2+)</name>
        <dbReference type="ChEBI" id="CHEBI:18420"/>
    </cofactor>
</comment>
<protein>
    <submittedName>
        <fullName evidence="13">Diacylglycerol kinase family enzyme</fullName>
    </submittedName>
</protein>
<evidence type="ECO:0000256" key="9">
    <source>
        <dbReference type="ARBA" id="ARBA00022840"/>
    </source>
</evidence>
<evidence type="ECO:0000256" key="8">
    <source>
        <dbReference type="ARBA" id="ARBA00022777"/>
    </source>
</evidence>
<dbReference type="OrthoDB" id="3171056at2"/>
<dbReference type="PANTHER" id="PTHR12358">
    <property type="entry name" value="SPHINGOSINE KINASE"/>
    <property type="match status" value="1"/>
</dbReference>
<dbReference type="Gene3D" id="3.40.50.10330">
    <property type="entry name" value="Probable inorganic polyphosphate/atp-NAD kinase, domain 1"/>
    <property type="match status" value="1"/>
</dbReference>
<evidence type="ECO:0000256" key="5">
    <source>
        <dbReference type="ARBA" id="ARBA00022679"/>
    </source>
</evidence>
<keyword evidence="14" id="KW-1185">Reference proteome</keyword>
<dbReference type="Gene3D" id="2.60.200.40">
    <property type="match status" value="1"/>
</dbReference>
<evidence type="ECO:0000256" key="11">
    <source>
        <dbReference type="ARBA" id="ARBA00023264"/>
    </source>
</evidence>
<dbReference type="RefSeq" id="WP_141846604.1">
    <property type="nucleotide sequence ID" value="NZ_VFPM01000004.1"/>
</dbReference>
<dbReference type="InterPro" id="IPR045540">
    <property type="entry name" value="YegS/DAGK_C"/>
</dbReference>
<dbReference type="InterPro" id="IPR017438">
    <property type="entry name" value="ATP-NAD_kinase_N"/>
</dbReference>
<evidence type="ECO:0000256" key="3">
    <source>
        <dbReference type="ARBA" id="ARBA00008520"/>
    </source>
</evidence>
<keyword evidence="10" id="KW-0594">Phospholipid biosynthesis</keyword>
<dbReference type="InterPro" id="IPR050187">
    <property type="entry name" value="Lipid_Phosphate_FormReg"/>
</dbReference>
<organism evidence="13 14">
    <name type="scientific">Humibacillus xanthopallidus</name>
    <dbReference type="NCBI Taxonomy" id="412689"/>
    <lineage>
        <taxon>Bacteria</taxon>
        <taxon>Bacillati</taxon>
        <taxon>Actinomycetota</taxon>
        <taxon>Actinomycetes</taxon>
        <taxon>Micrococcales</taxon>
        <taxon>Intrasporangiaceae</taxon>
        <taxon>Humibacillus</taxon>
    </lineage>
</organism>
<dbReference type="PROSITE" id="PS01037">
    <property type="entry name" value="SBP_BACTERIAL_1"/>
    <property type="match status" value="1"/>
</dbReference>
<gene>
    <name evidence="13" type="ORF">FBY41_4109</name>
</gene>
<dbReference type="Pfam" id="PF19279">
    <property type="entry name" value="YegS_C"/>
    <property type="match status" value="1"/>
</dbReference>
<dbReference type="EMBL" id="VFPM01000004">
    <property type="protein sequence ID" value="TQM57288.1"/>
    <property type="molecule type" value="Genomic_DNA"/>
</dbReference>
<keyword evidence="10" id="KW-0444">Lipid biosynthesis</keyword>
<evidence type="ECO:0000256" key="2">
    <source>
        <dbReference type="ARBA" id="ARBA00005983"/>
    </source>
</evidence>
<keyword evidence="4" id="KW-0813">Transport</keyword>
<evidence type="ECO:0000256" key="10">
    <source>
        <dbReference type="ARBA" id="ARBA00023209"/>
    </source>
</evidence>
<dbReference type="SUPFAM" id="SSF111331">
    <property type="entry name" value="NAD kinase/diacylglycerol kinase-like"/>
    <property type="match status" value="1"/>
</dbReference>
<keyword evidence="6" id="KW-0732">Signal</keyword>
<keyword evidence="8 13" id="KW-0418">Kinase</keyword>
<reference evidence="13 14" key="1">
    <citation type="submission" date="2019-06" db="EMBL/GenBank/DDBJ databases">
        <title>Genome sequencing of plant associated microbes to promote plant fitness in Sorghum bicolor and Oryza sativa.</title>
        <authorList>
            <person name="Coleman-Derr D."/>
        </authorList>
    </citation>
    <scope>NUCLEOTIDE SEQUENCE [LARGE SCALE GENOMIC DNA]</scope>
    <source>
        <strain evidence="13 14">KV-663</strain>
    </source>
</reference>
<keyword evidence="11" id="KW-1208">Phospholipid metabolism</keyword>
<keyword evidence="10" id="KW-0443">Lipid metabolism</keyword>
<dbReference type="Pfam" id="PF00781">
    <property type="entry name" value="DAGK_cat"/>
    <property type="match status" value="1"/>
</dbReference>
<feature type="domain" description="DAGKc" evidence="12">
    <location>
        <begin position="19"/>
        <end position="150"/>
    </location>
</feature>
<accession>A0A543HG53</accession>
<evidence type="ECO:0000256" key="4">
    <source>
        <dbReference type="ARBA" id="ARBA00022448"/>
    </source>
</evidence>
<dbReference type="SMART" id="SM00046">
    <property type="entry name" value="DAGKc"/>
    <property type="match status" value="1"/>
</dbReference>
<dbReference type="PROSITE" id="PS50146">
    <property type="entry name" value="DAGK"/>
    <property type="match status" value="1"/>
</dbReference>
<dbReference type="InterPro" id="IPR001206">
    <property type="entry name" value="Diacylglycerol_kinase_cat_dom"/>
</dbReference>
<evidence type="ECO:0000256" key="1">
    <source>
        <dbReference type="ARBA" id="ARBA00001946"/>
    </source>
</evidence>
<name>A0A543HG53_9MICO</name>
<dbReference type="GO" id="GO:0016301">
    <property type="term" value="F:kinase activity"/>
    <property type="evidence" value="ECO:0007669"/>
    <property type="project" value="UniProtKB-KW"/>
</dbReference>
<dbReference type="InterPro" id="IPR006061">
    <property type="entry name" value="SBP_1_CS"/>
</dbReference>
<dbReference type="GO" id="GO:0005524">
    <property type="term" value="F:ATP binding"/>
    <property type="evidence" value="ECO:0007669"/>
    <property type="project" value="UniProtKB-KW"/>
</dbReference>
<comment type="similarity">
    <text evidence="3">Belongs to the bacterial solute-binding protein 1 family.</text>
</comment>
<dbReference type="Proteomes" id="UP000316747">
    <property type="component" value="Unassembled WGS sequence"/>
</dbReference>
<dbReference type="AlphaFoldDB" id="A0A543HG53"/>
<evidence type="ECO:0000313" key="14">
    <source>
        <dbReference type="Proteomes" id="UP000316747"/>
    </source>
</evidence>
<evidence type="ECO:0000256" key="6">
    <source>
        <dbReference type="ARBA" id="ARBA00022729"/>
    </source>
</evidence>
<dbReference type="GO" id="GO:0008654">
    <property type="term" value="P:phospholipid biosynthetic process"/>
    <property type="evidence" value="ECO:0007669"/>
    <property type="project" value="UniProtKB-KW"/>
</dbReference>
<keyword evidence="5" id="KW-0808">Transferase</keyword>
<dbReference type="PANTHER" id="PTHR12358:SF54">
    <property type="entry name" value="SPHINGOSINE KINASE RELATED PROTEIN"/>
    <property type="match status" value="1"/>
</dbReference>
<comment type="caution">
    <text evidence="13">The sequence shown here is derived from an EMBL/GenBank/DDBJ whole genome shotgun (WGS) entry which is preliminary data.</text>
</comment>
<evidence type="ECO:0000313" key="13">
    <source>
        <dbReference type="EMBL" id="TQM57288.1"/>
    </source>
</evidence>
<dbReference type="InterPro" id="IPR016064">
    <property type="entry name" value="NAD/diacylglycerol_kinase_sf"/>
</dbReference>
<dbReference type="GO" id="GO:0055085">
    <property type="term" value="P:transmembrane transport"/>
    <property type="evidence" value="ECO:0007669"/>
    <property type="project" value="InterPro"/>
</dbReference>
<evidence type="ECO:0000259" key="12">
    <source>
        <dbReference type="PROSITE" id="PS50146"/>
    </source>
</evidence>
<evidence type="ECO:0000256" key="7">
    <source>
        <dbReference type="ARBA" id="ARBA00022741"/>
    </source>
</evidence>
<keyword evidence="9" id="KW-0067">ATP-binding</keyword>
<keyword evidence="7" id="KW-0547">Nucleotide-binding</keyword>
<comment type="similarity">
    <text evidence="2">Belongs to the diacylglycerol/lipid kinase family.</text>
</comment>
<proteinExistence type="inferred from homology"/>